<feature type="domain" description="BACK" evidence="2">
    <location>
        <begin position="49"/>
        <end position="159"/>
    </location>
</feature>
<dbReference type="SMART" id="SM00875">
    <property type="entry name" value="BACK"/>
    <property type="match status" value="1"/>
</dbReference>
<proteinExistence type="predicted"/>
<reference evidence="3" key="1">
    <citation type="submission" date="2021-06" db="EMBL/GenBank/DDBJ databases">
        <authorList>
            <person name="Hodson N. C."/>
            <person name="Mongue J. A."/>
            <person name="Jaron S. K."/>
        </authorList>
    </citation>
    <scope>NUCLEOTIDE SEQUENCE</scope>
</reference>
<dbReference type="InterPro" id="IPR011705">
    <property type="entry name" value="BACK"/>
</dbReference>
<gene>
    <name evidence="3" type="ORF">AFUS01_LOCUS6279</name>
</gene>
<comment type="caution">
    <text evidence="3">The sequence shown here is derived from an EMBL/GenBank/DDBJ whole genome shotgun (WGS) entry which is preliminary data.</text>
</comment>
<dbReference type="GO" id="GO:0022008">
    <property type="term" value="P:neurogenesis"/>
    <property type="evidence" value="ECO:0007669"/>
    <property type="project" value="TreeGrafter"/>
</dbReference>
<organism evidence="3 4">
    <name type="scientific">Allacma fusca</name>
    <dbReference type="NCBI Taxonomy" id="39272"/>
    <lineage>
        <taxon>Eukaryota</taxon>
        <taxon>Metazoa</taxon>
        <taxon>Ecdysozoa</taxon>
        <taxon>Arthropoda</taxon>
        <taxon>Hexapoda</taxon>
        <taxon>Collembola</taxon>
        <taxon>Symphypleona</taxon>
        <taxon>Sminthuridae</taxon>
        <taxon>Allacma</taxon>
    </lineage>
</organism>
<dbReference type="EMBL" id="CAJVCH010041251">
    <property type="protein sequence ID" value="CAG7716790.1"/>
    <property type="molecule type" value="Genomic_DNA"/>
</dbReference>
<evidence type="ECO:0000259" key="2">
    <source>
        <dbReference type="SMART" id="SM00875"/>
    </source>
</evidence>
<dbReference type="Pfam" id="PF07707">
    <property type="entry name" value="BACK"/>
    <property type="match status" value="1"/>
</dbReference>
<feature type="compositionally biased region" description="Polar residues" evidence="1">
    <location>
        <begin position="190"/>
        <end position="200"/>
    </location>
</feature>
<feature type="region of interest" description="Disordered" evidence="1">
    <location>
        <begin position="183"/>
        <end position="212"/>
    </location>
</feature>
<keyword evidence="4" id="KW-1185">Reference proteome</keyword>
<evidence type="ECO:0000313" key="4">
    <source>
        <dbReference type="Proteomes" id="UP000708208"/>
    </source>
</evidence>
<sequence>MEPTEGQVSQLDFPSTLGFMKGSEEETSPVASDELFLTAIMRAPFPENAVGRQNNPTCEDSCVIGVEVPIQDSAGSSNLHDDKFLELTSDVFLDFLSADDLVVDSELEVFKALLKWGVHNLKQQSKEITTVNMRNIMSSLIQAIRFPNMSKSEIINYVLPLELLLPEQTTWLKDWCNRSTENAQEEEETMFSSKPRTQYTDQEDVPGSNVAL</sequence>
<dbReference type="Proteomes" id="UP000708208">
    <property type="component" value="Unassembled WGS sequence"/>
</dbReference>
<evidence type="ECO:0000256" key="1">
    <source>
        <dbReference type="SAM" id="MobiDB-lite"/>
    </source>
</evidence>
<dbReference type="AlphaFoldDB" id="A0A8J2NW93"/>
<accession>A0A8J2NW93</accession>
<evidence type="ECO:0000313" key="3">
    <source>
        <dbReference type="EMBL" id="CAG7716790.1"/>
    </source>
</evidence>
<dbReference type="PANTHER" id="PTHR45774">
    <property type="entry name" value="BTB/POZ DOMAIN-CONTAINING"/>
    <property type="match status" value="1"/>
</dbReference>
<protein>
    <recommendedName>
        <fullName evidence="2">BACK domain-containing protein</fullName>
    </recommendedName>
</protein>
<dbReference type="OrthoDB" id="7939561at2759"/>
<name>A0A8J2NW93_9HEXA</name>
<dbReference type="GO" id="GO:0005829">
    <property type="term" value="C:cytosol"/>
    <property type="evidence" value="ECO:0007669"/>
    <property type="project" value="TreeGrafter"/>
</dbReference>
<dbReference type="PANTHER" id="PTHR45774:SF3">
    <property type="entry name" value="BTB (POZ) DOMAIN-CONTAINING 2B-RELATED"/>
    <property type="match status" value="1"/>
</dbReference>